<evidence type="ECO:0000256" key="3">
    <source>
        <dbReference type="ARBA" id="ARBA00023082"/>
    </source>
</evidence>
<dbReference type="SUPFAM" id="SSF88659">
    <property type="entry name" value="Sigma3 and sigma4 domains of RNA polymerase sigma factors"/>
    <property type="match status" value="1"/>
</dbReference>
<evidence type="ECO:0000256" key="5">
    <source>
        <dbReference type="ARBA" id="ARBA00023163"/>
    </source>
</evidence>
<name>A0A1C6S8T9_9ACTN</name>
<keyword evidence="4" id="KW-0238">DNA-binding</keyword>
<sequence>MDDRTADQVEPPQGDLEIHAHAYKVRWAGVRPPLVTTDAPLKVDTQRRVEEFSAFYRGFATRLAGWLIWQGASEADAYDIMQETMQTVFRRWESIEYPKAFARETASRAYVARLARVDPVPVEDIADRMPHSHSGSALADVKHDIRKALEKMPPRQVQLLAWSFEEHTPTEIAAQLQMTPEAVRSSLYKARKKLGELLQAQDADDQ</sequence>
<dbReference type="Proteomes" id="UP000199699">
    <property type="component" value="Unassembled WGS sequence"/>
</dbReference>
<dbReference type="Gene3D" id="1.10.1740.10">
    <property type="match status" value="1"/>
</dbReference>
<dbReference type="GO" id="GO:0006352">
    <property type="term" value="P:DNA-templated transcription initiation"/>
    <property type="evidence" value="ECO:0007669"/>
    <property type="project" value="InterPro"/>
</dbReference>
<dbReference type="OrthoDB" id="3608473at2"/>
<gene>
    <name evidence="7" type="ORF">GA0070616_3178</name>
</gene>
<dbReference type="CDD" id="cd06171">
    <property type="entry name" value="Sigma70_r4"/>
    <property type="match status" value="1"/>
</dbReference>
<dbReference type="PANTHER" id="PTHR43133:SF8">
    <property type="entry name" value="RNA POLYMERASE SIGMA FACTOR HI_1459-RELATED"/>
    <property type="match status" value="1"/>
</dbReference>
<keyword evidence="5" id="KW-0804">Transcription</keyword>
<dbReference type="AlphaFoldDB" id="A0A1C6S8T9"/>
<dbReference type="InterPro" id="IPR013249">
    <property type="entry name" value="RNA_pol_sigma70_r4_t2"/>
</dbReference>
<dbReference type="InterPro" id="IPR014284">
    <property type="entry name" value="RNA_pol_sigma-70_dom"/>
</dbReference>
<comment type="similarity">
    <text evidence="1">Belongs to the sigma-70 factor family. ECF subfamily.</text>
</comment>
<feature type="domain" description="RNA polymerase sigma factor 70 region 4 type 2" evidence="6">
    <location>
        <begin position="144"/>
        <end position="194"/>
    </location>
</feature>
<evidence type="ECO:0000256" key="1">
    <source>
        <dbReference type="ARBA" id="ARBA00010641"/>
    </source>
</evidence>
<evidence type="ECO:0000313" key="8">
    <source>
        <dbReference type="Proteomes" id="UP000199699"/>
    </source>
</evidence>
<dbReference type="InterPro" id="IPR036388">
    <property type="entry name" value="WH-like_DNA-bd_sf"/>
</dbReference>
<dbReference type="RefSeq" id="WP_091082581.1">
    <property type="nucleotide sequence ID" value="NZ_FMHT01000003.1"/>
</dbReference>
<keyword evidence="3" id="KW-0731">Sigma factor</keyword>
<dbReference type="STRING" id="145857.GA0070616_3178"/>
<proteinExistence type="inferred from homology"/>
<dbReference type="InterPro" id="IPR013324">
    <property type="entry name" value="RNA_pol_sigma_r3/r4-like"/>
</dbReference>
<dbReference type="SUPFAM" id="SSF88946">
    <property type="entry name" value="Sigma2 domain of RNA polymerase sigma factors"/>
    <property type="match status" value="1"/>
</dbReference>
<protein>
    <submittedName>
        <fullName evidence="7">RNA polymerase sigma-70 factor, ECF subfamily</fullName>
    </submittedName>
</protein>
<dbReference type="InterPro" id="IPR039425">
    <property type="entry name" value="RNA_pol_sigma-70-like"/>
</dbReference>
<dbReference type="PANTHER" id="PTHR43133">
    <property type="entry name" value="RNA POLYMERASE ECF-TYPE SIGMA FACTO"/>
    <property type="match status" value="1"/>
</dbReference>
<keyword evidence="8" id="KW-1185">Reference proteome</keyword>
<dbReference type="GO" id="GO:0003677">
    <property type="term" value="F:DNA binding"/>
    <property type="evidence" value="ECO:0007669"/>
    <property type="project" value="UniProtKB-KW"/>
</dbReference>
<keyword evidence="2" id="KW-0805">Transcription regulation</keyword>
<evidence type="ECO:0000259" key="6">
    <source>
        <dbReference type="Pfam" id="PF08281"/>
    </source>
</evidence>
<dbReference type="Gene3D" id="1.10.10.10">
    <property type="entry name" value="Winged helix-like DNA-binding domain superfamily/Winged helix DNA-binding domain"/>
    <property type="match status" value="1"/>
</dbReference>
<dbReference type="NCBIfam" id="TIGR02937">
    <property type="entry name" value="sigma70-ECF"/>
    <property type="match status" value="1"/>
</dbReference>
<dbReference type="EMBL" id="FMHT01000003">
    <property type="protein sequence ID" value="SCL25803.1"/>
    <property type="molecule type" value="Genomic_DNA"/>
</dbReference>
<reference evidence="7 8" key="1">
    <citation type="submission" date="2016-06" db="EMBL/GenBank/DDBJ databases">
        <authorList>
            <person name="Kjaerup R.B."/>
            <person name="Dalgaard T.S."/>
            <person name="Juul-Madsen H.R."/>
        </authorList>
    </citation>
    <scope>NUCLEOTIDE SEQUENCE [LARGE SCALE GENOMIC DNA]</scope>
    <source>
        <strain evidence="7 8">DSM 43818</strain>
    </source>
</reference>
<accession>A0A1C6S8T9</accession>
<evidence type="ECO:0000256" key="2">
    <source>
        <dbReference type="ARBA" id="ARBA00023015"/>
    </source>
</evidence>
<dbReference type="InterPro" id="IPR013325">
    <property type="entry name" value="RNA_pol_sigma_r2"/>
</dbReference>
<organism evidence="7 8">
    <name type="scientific">Micromonospora nigra</name>
    <dbReference type="NCBI Taxonomy" id="145857"/>
    <lineage>
        <taxon>Bacteria</taxon>
        <taxon>Bacillati</taxon>
        <taxon>Actinomycetota</taxon>
        <taxon>Actinomycetes</taxon>
        <taxon>Micromonosporales</taxon>
        <taxon>Micromonosporaceae</taxon>
        <taxon>Micromonospora</taxon>
    </lineage>
</organism>
<evidence type="ECO:0000313" key="7">
    <source>
        <dbReference type="EMBL" id="SCL25803.1"/>
    </source>
</evidence>
<dbReference type="Pfam" id="PF08281">
    <property type="entry name" value="Sigma70_r4_2"/>
    <property type="match status" value="1"/>
</dbReference>
<dbReference type="GO" id="GO:0016987">
    <property type="term" value="F:sigma factor activity"/>
    <property type="evidence" value="ECO:0007669"/>
    <property type="project" value="UniProtKB-KW"/>
</dbReference>
<evidence type="ECO:0000256" key="4">
    <source>
        <dbReference type="ARBA" id="ARBA00023125"/>
    </source>
</evidence>